<feature type="signal peptide" evidence="1">
    <location>
        <begin position="1"/>
        <end position="29"/>
    </location>
</feature>
<sequence>MRKKRLSLVIILAALISLQLCLSAGNTFAAGDSDIYFKDYNDGNVSGWTAAKGTTAFTADSGAVKAVTQGAVILADMESPQVANGDYEVKLKFNQVPTRFGLVFRYIDKDNYNVIQFDTNSWGWDALKNGVETYGNIQSTPPTLVAGKQYAFKLHYEKDSVQLLIDNTSVFTTSLPGISTSAGRSGCAAGMTTRP</sequence>
<protein>
    <submittedName>
        <fullName evidence="2">Fibronectin type III domain protein</fullName>
    </submittedName>
</protein>
<dbReference type="AlphaFoldDB" id="W7YWF1"/>
<feature type="chain" id="PRO_5004907092" evidence="1">
    <location>
        <begin position="30"/>
        <end position="195"/>
    </location>
</feature>
<dbReference type="Proteomes" id="UP000019364">
    <property type="component" value="Unassembled WGS sequence"/>
</dbReference>
<evidence type="ECO:0000313" key="3">
    <source>
        <dbReference type="Proteomes" id="UP000019364"/>
    </source>
</evidence>
<keyword evidence="3" id="KW-1185">Reference proteome</keyword>
<comment type="caution">
    <text evidence="2">The sequence shown here is derived from an EMBL/GenBank/DDBJ whole genome shotgun (WGS) entry which is preliminary data.</text>
</comment>
<accession>W7YWF1</accession>
<keyword evidence="1" id="KW-0732">Signal</keyword>
<dbReference type="OrthoDB" id="9758662at2"/>
<evidence type="ECO:0000256" key="1">
    <source>
        <dbReference type="SAM" id="SignalP"/>
    </source>
</evidence>
<reference evidence="2 3" key="1">
    <citation type="journal article" date="2014" name="Genome Announc.">
        <title>Draft Genome Sequence of Paenibacillus pini JCM 16418T, Isolated from the Rhizosphere of Pine Tree.</title>
        <authorList>
            <person name="Yuki M."/>
            <person name="Oshima K."/>
            <person name="Suda W."/>
            <person name="Oshida Y."/>
            <person name="Kitamura K."/>
            <person name="Iida Y."/>
            <person name="Hattori M."/>
            <person name="Ohkuma M."/>
        </authorList>
    </citation>
    <scope>NUCLEOTIDE SEQUENCE [LARGE SCALE GENOMIC DNA]</scope>
    <source>
        <strain evidence="2 3">JCM 16418</strain>
    </source>
</reference>
<dbReference type="STRING" id="1236976.JCM16418_3104"/>
<evidence type="ECO:0000313" key="2">
    <source>
        <dbReference type="EMBL" id="GAF08991.1"/>
    </source>
</evidence>
<gene>
    <name evidence="2" type="ORF">JCM16418_3104</name>
</gene>
<proteinExistence type="predicted"/>
<dbReference type="EMBL" id="BAVZ01000009">
    <property type="protein sequence ID" value="GAF08991.1"/>
    <property type="molecule type" value="Genomic_DNA"/>
</dbReference>
<organism evidence="2 3">
    <name type="scientific">Paenibacillus pini JCM 16418</name>
    <dbReference type="NCBI Taxonomy" id="1236976"/>
    <lineage>
        <taxon>Bacteria</taxon>
        <taxon>Bacillati</taxon>
        <taxon>Bacillota</taxon>
        <taxon>Bacilli</taxon>
        <taxon>Bacillales</taxon>
        <taxon>Paenibacillaceae</taxon>
        <taxon>Paenibacillus</taxon>
    </lineage>
</organism>
<name>W7YWF1_9BACL</name>
<dbReference type="RefSeq" id="WP_036649979.1">
    <property type="nucleotide sequence ID" value="NZ_BAVZ01000009.1"/>
</dbReference>
<dbReference type="Gene3D" id="2.60.120.870">
    <property type="match status" value="1"/>
</dbReference>